<dbReference type="GO" id="GO:0009341">
    <property type="term" value="C:beta-galactosidase complex"/>
    <property type="evidence" value="ECO:0007669"/>
    <property type="project" value="InterPro"/>
</dbReference>
<keyword evidence="8" id="KW-0862">Zinc</keyword>
<dbReference type="InterPro" id="IPR013780">
    <property type="entry name" value="Glyco_hydro_b"/>
</dbReference>
<evidence type="ECO:0000256" key="6">
    <source>
        <dbReference type="ARBA" id="ARBA00022723"/>
    </source>
</evidence>
<evidence type="ECO:0000256" key="4">
    <source>
        <dbReference type="ARBA" id="ARBA00012756"/>
    </source>
</evidence>
<feature type="transmembrane region" description="Helical" evidence="13">
    <location>
        <begin position="1178"/>
        <end position="1197"/>
    </location>
</feature>
<feature type="signal peptide" evidence="14">
    <location>
        <begin position="1"/>
        <end position="22"/>
    </location>
</feature>
<dbReference type="InterPro" id="IPR013529">
    <property type="entry name" value="Glyco_hydro_42_N"/>
</dbReference>
<proteinExistence type="inferred from homology"/>
<feature type="compositionally biased region" description="Basic and acidic residues" evidence="12">
    <location>
        <begin position="1280"/>
        <end position="1301"/>
    </location>
</feature>
<dbReference type="GO" id="GO:0004565">
    <property type="term" value="F:beta-galactosidase activity"/>
    <property type="evidence" value="ECO:0007669"/>
    <property type="project" value="UniProtKB-EC"/>
</dbReference>
<dbReference type="PANTHER" id="PTHR36447">
    <property type="entry name" value="BETA-GALACTOSIDASE GANA"/>
    <property type="match status" value="1"/>
</dbReference>
<feature type="compositionally biased region" description="Basic and acidic residues" evidence="12">
    <location>
        <begin position="1321"/>
        <end position="1374"/>
    </location>
</feature>
<keyword evidence="6" id="KW-0479">Metal-binding</keyword>
<evidence type="ECO:0000256" key="13">
    <source>
        <dbReference type="SAM" id="Phobius"/>
    </source>
</evidence>
<feature type="domain" description="Glycoside hydrolase family 42 N-terminal" evidence="16">
    <location>
        <begin position="73"/>
        <end position="462"/>
    </location>
</feature>
<dbReference type="Gene3D" id="3.20.20.80">
    <property type="entry name" value="Glycosidases"/>
    <property type="match status" value="1"/>
</dbReference>
<dbReference type="Pfam" id="PF02449">
    <property type="entry name" value="Glyco_hydro_42"/>
    <property type="match status" value="1"/>
</dbReference>
<keyword evidence="10 13" id="KW-0472">Membrane</keyword>
<evidence type="ECO:0000256" key="8">
    <source>
        <dbReference type="ARBA" id="ARBA00022833"/>
    </source>
</evidence>
<evidence type="ECO:0000259" key="17">
    <source>
        <dbReference type="Pfam" id="PF08532"/>
    </source>
</evidence>
<dbReference type="Proteomes" id="UP000053758">
    <property type="component" value="Unassembled WGS sequence"/>
</dbReference>
<dbReference type="SUPFAM" id="SSF52317">
    <property type="entry name" value="Class I glutamine amidotransferase-like"/>
    <property type="match status" value="1"/>
</dbReference>
<evidence type="ECO:0000256" key="2">
    <source>
        <dbReference type="ARBA" id="ARBA00004141"/>
    </source>
</evidence>
<feature type="transmembrane region" description="Helical" evidence="13">
    <location>
        <begin position="824"/>
        <end position="844"/>
    </location>
</feature>
<dbReference type="EMBL" id="DF830075">
    <property type="protein sequence ID" value="GAK65265.1"/>
    <property type="molecule type" value="Genomic_DNA"/>
</dbReference>
<dbReference type="HOGENOM" id="CLU_250235_0_0_1"/>
<comment type="catalytic activity">
    <reaction evidence="1">
        <text>Hydrolysis of terminal non-reducing beta-D-galactose residues in beta-D-galactosides.</text>
        <dbReference type="EC" id="3.2.1.23"/>
    </reaction>
</comment>
<keyword evidence="7" id="KW-0378">Hydrolase</keyword>
<keyword evidence="19" id="KW-1185">Reference proteome</keyword>
<evidence type="ECO:0000256" key="5">
    <source>
        <dbReference type="ARBA" id="ARBA00022692"/>
    </source>
</evidence>
<keyword evidence="9 13" id="KW-1133">Transmembrane helix</keyword>
<dbReference type="InterPro" id="IPR029062">
    <property type="entry name" value="Class_I_gatase-like"/>
</dbReference>
<feature type="transmembrane region" description="Helical" evidence="13">
    <location>
        <begin position="856"/>
        <end position="873"/>
    </location>
</feature>
<feature type="transmembrane region" description="Helical" evidence="13">
    <location>
        <begin position="1018"/>
        <end position="1039"/>
    </location>
</feature>
<dbReference type="EC" id="3.2.1.23" evidence="4"/>
<dbReference type="GeneID" id="26304256"/>
<comment type="subcellular location">
    <subcellularLocation>
        <location evidence="2">Membrane</location>
        <topology evidence="2">Multi-pass membrane protein</topology>
    </subcellularLocation>
</comment>
<evidence type="ECO:0000259" key="16">
    <source>
        <dbReference type="Pfam" id="PF02449"/>
    </source>
</evidence>
<gene>
    <name evidence="18" type="ORF">PAN0_008c3482</name>
</gene>
<organism evidence="18">
    <name type="scientific">Pseudozyma antarctica</name>
    <name type="common">Yeast</name>
    <name type="synonym">Candida antarctica</name>
    <dbReference type="NCBI Taxonomy" id="84753"/>
    <lineage>
        <taxon>Eukaryota</taxon>
        <taxon>Fungi</taxon>
        <taxon>Dikarya</taxon>
        <taxon>Basidiomycota</taxon>
        <taxon>Ustilaginomycotina</taxon>
        <taxon>Ustilaginomycetes</taxon>
        <taxon>Ustilaginales</taxon>
        <taxon>Ustilaginaceae</taxon>
        <taxon>Moesziomyces</taxon>
    </lineage>
</organism>
<feature type="domain" description="Beta-galactosidase trimerisation" evidence="17">
    <location>
        <begin position="496"/>
        <end position="717"/>
    </location>
</feature>
<dbReference type="Gene3D" id="2.60.40.1180">
    <property type="entry name" value="Golgi alpha-mannosidase II"/>
    <property type="match status" value="1"/>
</dbReference>
<dbReference type="GO" id="GO:0015297">
    <property type="term" value="F:antiporter activity"/>
    <property type="evidence" value="ECO:0007669"/>
    <property type="project" value="InterPro"/>
</dbReference>
<evidence type="ECO:0000256" key="14">
    <source>
        <dbReference type="SAM" id="SignalP"/>
    </source>
</evidence>
<dbReference type="Pfam" id="PF00999">
    <property type="entry name" value="Na_H_Exchanger"/>
    <property type="match status" value="1"/>
</dbReference>
<evidence type="ECO:0000256" key="3">
    <source>
        <dbReference type="ARBA" id="ARBA00005940"/>
    </source>
</evidence>
<evidence type="ECO:0000256" key="10">
    <source>
        <dbReference type="ARBA" id="ARBA00023136"/>
    </source>
</evidence>
<feature type="transmembrane region" description="Helical" evidence="13">
    <location>
        <begin position="885"/>
        <end position="905"/>
    </location>
</feature>
<evidence type="ECO:0000313" key="19">
    <source>
        <dbReference type="Proteomes" id="UP000053758"/>
    </source>
</evidence>
<dbReference type="GO" id="GO:1902600">
    <property type="term" value="P:proton transmembrane transport"/>
    <property type="evidence" value="ECO:0007669"/>
    <property type="project" value="InterPro"/>
</dbReference>
<evidence type="ECO:0000256" key="9">
    <source>
        <dbReference type="ARBA" id="ARBA00022989"/>
    </source>
</evidence>
<dbReference type="Gene3D" id="3.40.50.880">
    <property type="match status" value="1"/>
</dbReference>
<feature type="domain" description="Cation/H+ exchanger transmembrane" evidence="15">
    <location>
        <begin position="841"/>
        <end position="1236"/>
    </location>
</feature>
<evidence type="ECO:0000259" key="15">
    <source>
        <dbReference type="Pfam" id="PF00999"/>
    </source>
</evidence>
<evidence type="ECO:0000256" key="1">
    <source>
        <dbReference type="ARBA" id="ARBA00001412"/>
    </source>
</evidence>
<dbReference type="PANTHER" id="PTHR36447:SF2">
    <property type="entry name" value="BETA-GALACTOSIDASE YESZ"/>
    <property type="match status" value="1"/>
</dbReference>
<feature type="transmembrane region" description="Helical" evidence="13">
    <location>
        <begin position="1059"/>
        <end position="1079"/>
    </location>
</feature>
<dbReference type="Pfam" id="PF08532">
    <property type="entry name" value="Glyco_hydro_42M"/>
    <property type="match status" value="1"/>
</dbReference>
<feature type="compositionally biased region" description="Low complexity" evidence="12">
    <location>
        <begin position="1424"/>
        <end position="1433"/>
    </location>
</feature>
<dbReference type="GO" id="GO:0005975">
    <property type="term" value="P:carbohydrate metabolic process"/>
    <property type="evidence" value="ECO:0007669"/>
    <property type="project" value="InterPro"/>
</dbReference>
<dbReference type="GO" id="GO:0016020">
    <property type="term" value="C:membrane"/>
    <property type="evidence" value="ECO:0007669"/>
    <property type="project" value="UniProtKB-SubCell"/>
</dbReference>
<feature type="transmembrane region" description="Helical" evidence="13">
    <location>
        <begin position="917"/>
        <end position="940"/>
    </location>
</feature>
<dbReference type="GO" id="GO:0046872">
    <property type="term" value="F:metal ion binding"/>
    <property type="evidence" value="ECO:0007669"/>
    <property type="project" value="UniProtKB-KW"/>
</dbReference>
<reference evidence="18" key="1">
    <citation type="submission" date="2014-07" db="EMBL/GenBank/DDBJ databases">
        <title>Draft genome sequence of the yeast Pseudozyma antarctica JCM 10317 known as a producer of lipase B which used in a wide range of industrial applications.</title>
        <authorList>
            <person name="Morita T."/>
            <person name="Saika A."/>
            <person name="Koike H."/>
        </authorList>
    </citation>
    <scope>NUCLEOTIDE SEQUENCE</scope>
    <source>
        <strain evidence="18">JCM 10317</strain>
    </source>
</reference>
<feature type="compositionally biased region" description="Acidic residues" evidence="12">
    <location>
        <begin position="1255"/>
        <end position="1269"/>
    </location>
</feature>
<protein>
    <recommendedName>
        <fullName evidence="4">beta-galactosidase</fullName>
        <ecNumber evidence="4">3.2.1.23</ecNumber>
    </recommendedName>
</protein>
<dbReference type="InterPro" id="IPR013738">
    <property type="entry name" value="Beta_galactosidase_Trimer"/>
</dbReference>
<feature type="region of interest" description="Disordered" evidence="12">
    <location>
        <begin position="1255"/>
        <end position="1470"/>
    </location>
</feature>
<feature type="transmembrane region" description="Helical" evidence="13">
    <location>
        <begin position="1218"/>
        <end position="1242"/>
    </location>
</feature>
<feature type="transmembrane region" description="Helical" evidence="13">
    <location>
        <begin position="1144"/>
        <end position="1166"/>
    </location>
</feature>
<comment type="similarity">
    <text evidence="3">Belongs to the glycosyl hydrolase 42 family.</text>
</comment>
<dbReference type="SUPFAM" id="SSF51011">
    <property type="entry name" value="Glycosyl hydrolase domain"/>
    <property type="match status" value="1"/>
</dbReference>
<keyword evidence="11" id="KW-0326">Glycosidase</keyword>
<feature type="compositionally biased region" description="Basic and acidic residues" evidence="12">
    <location>
        <begin position="1437"/>
        <end position="1448"/>
    </location>
</feature>
<feature type="chain" id="PRO_5001755748" description="beta-galactosidase" evidence="14">
    <location>
        <begin position="23"/>
        <end position="1470"/>
    </location>
</feature>
<evidence type="ECO:0000256" key="7">
    <source>
        <dbReference type="ARBA" id="ARBA00022801"/>
    </source>
</evidence>
<dbReference type="SUPFAM" id="SSF51445">
    <property type="entry name" value="(Trans)glycosidases"/>
    <property type="match status" value="1"/>
</dbReference>
<keyword evidence="5 13" id="KW-0812">Transmembrane</keyword>
<dbReference type="RefSeq" id="XP_014656469.1">
    <property type="nucleotide sequence ID" value="XM_014800983.1"/>
</dbReference>
<dbReference type="InterPro" id="IPR017853">
    <property type="entry name" value="GH"/>
</dbReference>
<accession>A0A081CF19</accession>
<dbReference type="CDD" id="cd03143">
    <property type="entry name" value="A4_beta-galactosidase_middle_domain"/>
    <property type="match status" value="1"/>
</dbReference>
<evidence type="ECO:0000256" key="12">
    <source>
        <dbReference type="SAM" id="MobiDB-lite"/>
    </source>
</evidence>
<sequence>MLASNWTRLSAFVALLPALASAIPARDFDLDAANLFSRDYIQPDVDNTKAYPFSLTKQPDSSRWPKGLHFAVDYYPAQWPEFLWEDDAAKMANATLSYARISEFDWAILEPTDGTYDWSLLDNSIEALHKQGVKVILGTPTATPPIWAVKKYDILGADAQGRVRKFGSRRHYSTSSPDYRMLSKRFVEAMAKRYGQHDAVVGWQIDNELGCHGTVRTYDNNARTRYQQWLADKYNNNITLYNEMEGRVFWSSTYQSFDQVDLPMLEVTESSPAGRLDFYHFSSDMTIEYAKMQVDIIRKHSDKAITTNFMGAFLDFDHFKLARETGLDLATWDSYPLGNTEQFAWISDSDKVKYGRTGTPDFQALHHDLYRGVAGAAYNKTAGPFGIMEQQPGPVNWAPYNPSPKLGMVRLWQHETFAHGGSMSNIFRWREVPFAQEQMHAAMLRRDNVPDHAYLEQQQVVHEDLPKMMSLFESNDSQKRDVADNAPVQTKTEGQADVALVFDYAAQWLMEAEPQSGTWSVDMEGFESPSMQYFPLVLNWYSALRRLGLNVDVVGPSTPLEGYKMVAVPSMPILSKEFVETWSNYKGVSVFGPRSASKVAALSIPDGLPPSNGPVRDVLPMKVTRVETIKEGFGDMISYGGQQYNVSGWVEWIECERDGKNASVSIDQSATYYGYRDGAPATCGNKDGDKQTHYVSAYTPVEFLVSYLGDIAGSAGVKTLFGEMPQGSKTDLGKDLRFRRNGNALWAFNYGPDEVELPAAPEGATLLVGGENGKIGATGVAVWSLDLPTRATTANDLASIARHSHLSRWEAAVKMAINFEVTTLNLLCTSFGLFFVAYGTFSYLIKERLYLGEAPLAVLIGICLGPYGLGGIFNWASKEVDVDEISLGLCRVVIGIQLTLVGVQLPYKYPWIELRSLVVLLIPIMTVMWLATTFCIWLVIPSLPLLAGLVLATSATPTDPVLSNAIVKGAFADQYVSPRLRNLISAESGANDGFGYPFLFLAVHLIKLDSTTQALTRWLFKTCVYTVGGAIVYGILVGYVCRRLIEFSTDRNLIDKESFLLFGAAMGVFIIGSGGVLQIDDLLAAFVAGNALSWTDFYREQCEESEVDNCLDLLLNLVFFSFLGATIPWDAFNDPDNGITPAKLVFMCVLVLLLRRLPAMIAFYRYVPTLHDVAEACFVGYFAPIGAGALFYLGVILDEFKPDDPSPVAMRIRVLAKPITYALILSSIIGHSLAIPLVKIAFQYLDVKSIKLDGESDAGDDEDKEDDGAQDGSEASVGAEHQHAHAQPREYSRPGRSRHEDESDYEEGDHPDSRYSLSGTDSRRSSRVDDSEHSESYRHSSVHRPENRRRSSYRDDAEVHGAYHVDGSWDDRASWRVSSGHKLGPHHQLRRDESGQLVLEPRLYTLDHGAPLHPSRRRRRGRSTSRTARPTSTVSCSDHEADPDEHQSLLEQGRASLGAHRSSYGGTSNR</sequence>
<name>A0A081CF19_PSEA2</name>
<keyword evidence="14" id="KW-0732">Signal</keyword>
<dbReference type="InterPro" id="IPR006153">
    <property type="entry name" value="Cation/H_exchanger_TM"/>
</dbReference>
<dbReference type="InterPro" id="IPR003476">
    <property type="entry name" value="Glyco_hydro_42"/>
</dbReference>
<evidence type="ECO:0000313" key="18">
    <source>
        <dbReference type="EMBL" id="GAK65265.1"/>
    </source>
</evidence>
<feature type="compositionally biased region" description="Basic residues" evidence="12">
    <location>
        <begin position="1414"/>
        <end position="1423"/>
    </location>
</feature>
<evidence type="ECO:0000256" key="11">
    <source>
        <dbReference type="ARBA" id="ARBA00023295"/>
    </source>
</evidence>